<organism evidence="2 3">
    <name type="scientific">Puccinia graminis f. sp. tritici</name>
    <dbReference type="NCBI Taxonomy" id="56615"/>
    <lineage>
        <taxon>Eukaryota</taxon>
        <taxon>Fungi</taxon>
        <taxon>Dikarya</taxon>
        <taxon>Basidiomycota</taxon>
        <taxon>Pucciniomycotina</taxon>
        <taxon>Pucciniomycetes</taxon>
        <taxon>Pucciniales</taxon>
        <taxon>Pucciniaceae</taxon>
        <taxon>Puccinia</taxon>
    </lineage>
</organism>
<comment type="caution">
    <text evidence="2">The sequence shown here is derived from an EMBL/GenBank/DDBJ whole genome shotgun (WGS) entry which is preliminary data.</text>
</comment>
<dbReference type="EMBL" id="VDEP01000073">
    <property type="protein sequence ID" value="KAA1133116.1"/>
    <property type="molecule type" value="Genomic_DNA"/>
</dbReference>
<name>A0A5B0S4L6_PUCGR</name>
<protein>
    <submittedName>
        <fullName evidence="2">Kinetochore-associated Ndc80 complex subunit ndc80</fullName>
    </submittedName>
</protein>
<evidence type="ECO:0000256" key="1">
    <source>
        <dbReference type="SAM" id="MobiDB-lite"/>
    </source>
</evidence>
<sequence>MDPRRRTLASVDPLGGSNVPLPSSALKRPQARLASSVRKGGGASRFSLAPQRLPSHSGARKSRVATGTNFQFSQHSDACFQSSQATGFSNSQLQDAARRLSV</sequence>
<reference evidence="2 3" key="1">
    <citation type="submission" date="2019-05" db="EMBL/GenBank/DDBJ databases">
        <title>Emergence of the Ug99 lineage of the wheat stem rust pathogen through somatic hybridization.</title>
        <authorList>
            <person name="Li F."/>
            <person name="Upadhyaya N.M."/>
            <person name="Sperschneider J."/>
            <person name="Matny O."/>
            <person name="Nguyen-Phuc H."/>
            <person name="Mago R."/>
            <person name="Raley C."/>
            <person name="Miller M.E."/>
            <person name="Silverstein K.A.T."/>
            <person name="Henningsen E."/>
            <person name="Hirsch C.D."/>
            <person name="Visser B."/>
            <person name="Pretorius Z.A."/>
            <person name="Steffenson B.J."/>
            <person name="Schwessinger B."/>
            <person name="Dodds P.N."/>
            <person name="Figueroa M."/>
        </authorList>
    </citation>
    <scope>NUCLEOTIDE SEQUENCE [LARGE SCALE GENOMIC DNA]</scope>
    <source>
        <strain evidence="2 3">Ug99</strain>
    </source>
</reference>
<evidence type="ECO:0000313" key="2">
    <source>
        <dbReference type="EMBL" id="KAA1133116.1"/>
    </source>
</evidence>
<proteinExistence type="predicted"/>
<gene>
    <name evidence="2" type="primary">NDC80_5</name>
    <name evidence="2" type="ORF">PGTUg99_016920</name>
</gene>
<accession>A0A5B0S4L6</accession>
<dbReference type="AlphaFoldDB" id="A0A5B0S4L6"/>
<dbReference type="Proteomes" id="UP000325313">
    <property type="component" value="Unassembled WGS sequence"/>
</dbReference>
<evidence type="ECO:0000313" key="3">
    <source>
        <dbReference type="Proteomes" id="UP000325313"/>
    </source>
</evidence>
<feature type="region of interest" description="Disordered" evidence="1">
    <location>
        <begin position="1"/>
        <end position="68"/>
    </location>
</feature>